<dbReference type="CDD" id="cd05018">
    <property type="entry name" value="CoxG"/>
    <property type="match status" value="1"/>
</dbReference>
<keyword evidence="2" id="KW-0472">Membrane</keyword>
<keyword evidence="4" id="KW-1185">Reference proteome</keyword>
<keyword evidence="2" id="KW-1133">Transmembrane helix</keyword>
<sequence>MQMSGEELISASRAEVWNALNDPEILRQSIPGCQSVEKISDTEFTATVKVKVGPVSAKFKGNVELSNIDAPNGYTITGEGKGGAAGFGKGGADISLTESDNGTLLAYDVNASVGGKMAQIGSRLIDGTAKKLAGEFFANFNKLVSSGKEETAVEEPVSVTPQPAAETSVPTSEPEEAAEPATPPGVEKAPSPNWMRPIILIPLGIIAAIILFYLAGD</sequence>
<dbReference type="RefSeq" id="WP_161315144.1">
    <property type="nucleotide sequence ID" value="NZ_WTUW01000002.1"/>
</dbReference>
<proteinExistence type="predicted"/>
<name>A0A6L8W613_9PROT</name>
<reference evidence="3 4" key="1">
    <citation type="submission" date="2019-12" db="EMBL/GenBank/DDBJ databases">
        <title>Snethiella sp. nov. sp. isolated from sea sand.</title>
        <authorList>
            <person name="Kim J."/>
            <person name="Jeong S.E."/>
            <person name="Jung H.S."/>
            <person name="Jeon C.O."/>
        </authorList>
    </citation>
    <scope>NUCLEOTIDE SEQUENCE [LARGE SCALE GENOMIC DNA]</scope>
    <source>
        <strain evidence="3 4">DP05</strain>
    </source>
</reference>
<dbReference type="InterPro" id="IPR023393">
    <property type="entry name" value="START-like_dom_sf"/>
</dbReference>
<accession>A0A6L8W613</accession>
<feature type="transmembrane region" description="Helical" evidence="2">
    <location>
        <begin position="198"/>
        <end position="216"/>
    </location>
</feature>
<dbReference type="PANTHER" id="PTHR38588">
    <property type="entry name" value="BLL0334 PROTEIN"/>
    <property type="match status" value="1"/>
</dbReference>
<dbReference type="Pfam" id="PF06240">
    <property type="entry name" value="COXG"/>
    <property type="match status" value="1"/>
</dbReference>
<dbReference type="InterPro" id="IPR010419">
    <property type="entry name" value="CO_DH_gsu"/>
</dbReference>
<dbReference type="PANTHER" id="PTHR38588:SF1">
    <property type="entry name" value="BLL0334 PROTEIN"/>
    <property type="match status" value="1"/>
</dbReference>
<feature type="region of interest" description="Disordered" evidence="1">
    <location>
        <begin position="152"/>
        <end position="189"/>
    </location>
</feature>
<dbReference type="AlphaFoldDB" id="A0A6L8W613"/>
<organism evidence="3 4">
    <name type="scientific">Sneathiella litorea</name>
    <dbReference type="NCBI Taxonomy" id="2606216"/>
    <lineage>
        <taxon>Bacteria</taxon>
        <taxon>Pseudomonadati</taxon>
        <taxon>Pseudomonadota</taxon>
        <taxon>Alphaproteobacteria</taxon>
        <taxon>Sneathiellales</taxon>
        <taxon>Sneathiellaceae</taxon>
        <taxon>Sneathiella</taxon>
    </lineage>
</organism>
<keyword evidence="2" id="KW-0812">Transmembrane</keyword>
<dbReference type="SUPFAM" id="SSF55961">
    <property type="entry name" value="Bet v1-like"/>
    <property type="match status" value="1"/>
</dbReference>
<evidence type="ECO:0000256" key="1">
    <source>
        <dbReference type="SAM" id="MobiDB-lite"/>
    </source>
</evidence>
<evidence type="ECO:0000256" key="2">
    <source>
        <dbReference type="SAM" id="Phobius"/>
    </source>
</evidence>
<evidence type="ECO:0000313" key="4">
    <source>
        <dbReference type="Proteomes" id="UP000476030"/>
    </source>
</evidence>
<dbReference type="Proteomes" id="UP000476030">
    <property type="component" value="Unassembled WGS sequence"/>
</dbReference>
<evidence type="ECO:0000313" key="3">
    <source>
        <dbReference type="EMBL" id="MZR30576.1"/>
    </source>
</evidence>
<dbReference type="Gene3D" id="3.30.530.20">
    <property type="match status" value="1"/>
</dbReference>
<gene>
    <name evidence="3" type="ORF">GQE98_08015</name>
</gene>
<protein>
    <submittedName>
        <fullName evidence="3">Carbon monoxide dehydrogenase</fullName>
    </submittedName>
</protein>
<dbReference type="EMBL" id="WTUW01000002">
    <property type="protein sequence ID" value="MZR30576.1"/>
    <property type="molecule type" value="Genomic_DNA"/>
</dbReference>
<comment type="caution">
    <text evidence="3">The sequence shown here is derived from an EMBL/GenBank/DDBJ whole genome shotgun (WGS) entry which is preliminary data.</text>
</comment>